<proteinExistence type="predicted"/>
<keyword evidence="1" id="KW-1133">Transmembrane helix</keyword>
<keyword evidence="1" id="KW-0472">Membrane</keyword>
<feature type="transmembrane region" description="Helical" evidence="1">
    <location>
        <begin position="35"/>
        <end position="55"/>
    </location>
</feature>
<keyword evidence="1" id="KW-0812">Transmembrane</keyword>
<accession>A0A366LJU2</accession>
<keyword evidence="3" id="KW-1185">Reference proteome</keyword>
<gene>
    <name evidence="2" type="ORF">DP939_42100</name>
</gene>
<evidence type="ECO:0000313" key="3">
    <source>
        <dbReference type="Proteomes" id="UP000253303"/>
    </source>
</evidence>
<evidence type="ECO:0008006" key="4">
    <source>
        <dbReference type="Google" id="ProtNLM"/>
    </source>
</evidence>
<comment type="caution">
    <text evidence="2">The sequence shown here is derived from an EMBL/GenBank/DDBJ whole genome shotgun (WGS) entry which is preliminary data.</text>
</comment>
<dbReference type="InterPro" id="IPR012337">
    <property type="entry name" value="RNaseH-like_sf"/>
</dbReference>
<protein>
    <recommendedName>
        <fullName evidence="4">Transposase</fullName>
    </recommendedName>
</protein>
<dbReference type="Proteomes" id="UP000253303">
    <property type="component" value="Unassembled WGS sequence"/>
</dbReference>
<evidence type="ECO:0000256" key="1">
    <source>
        <dbReference type="SAM" id="Phobius"/>
    </source>
</evidence>
<dbReference type="SUPFAM" id="SSF53098">
    <property type="entry name" value="Ribonuclease H-like"/>
    <property type="match status" value="1"/>
</dbReference>
<dbReference type="EMBL" id="QMEY01000037">
    <property type="protein sequence ID" value="RBQ14155.1"/>
    <property type="molecule type" value="Genomic_DNA"/>
</dbReference>
<sequence length="94" mass="10828">MVKIAGIRWAVEEVFQTAKGQVGRDHYQARNWRAWYRHIAPAMLALAFPAAVAAVQRSCDERHISLTTPEIRRLVALLVLTRHRSAEEVLRWPL</sequence>
<name>A0A366LJU2_9ACTN</name>
<dbReference type="AlphaFoldDB" id="A0A366LJU2"/>
<evidence type="ECO:0000313" key="2">
    <source>
        <dbReference type="EMBL" id="RBQ14155.1"/>
    </source>
</evidence>
<reference evidence="2 3" key="1">
    <citation type="submission" date="2018-06" db="EMBL/GenBank/DDBJ databases">
        <title>Sphaerisporangium craniellae sp. nov., isolated from a marine sponge in the South China Sea.</title>
        <authorList>
            <person name="Li L."/>
        </authorList>
    </citation>
    <scope>NUCLEOTIDE SEQUENCE [LARGE SCALE GENOMIC DNA]</scope>
    <source>
        <strain evidence="2 3">LHW63015</strain>
    </source>
</reference>
<organism evidence="2 3">
    <name type="scientific">Spongiactinospora rosea</name>
    <dbReference type="NCBI Taxonomy" id="2248750"/>
    <lineage>
        <taxon>Bacteria</taxon>
        <taxon>Bacillati</taxon>
        <taxon>Actinomycetota</taxon>
        <taxon>Actinomycetes</taxon>
        <taxon>Streptosporangiales</taxon>
        <taxon>Streptosporangiaceae</taxon>
        <taxon>Spongiactinospora</taxon>
    </lineage>
</organism>